<dbReference type="Gene3D" id="1.10.246.140">
    <property type="match status" value="1"/>
</dbReference>
<evidence type="ECO:0000256" key="2">
    <source>
        <dbReference type="ARBA" id="ARBA00022448"/>
    </source>
</evidence>
<dbReference type="Proteomes" id="UP000054928">
    <property type="component" value="Unassembled WGS sequence"/>
</dbReference>
<protein>
    <recommendedName>
        <fullName evidence="11">Transcription and mRNA export factor ENY2</fullName>
    </recommendedName>
    <alternativeName>
        <fullName evidence="11">Enhancer of yellow 2 transcription factor homolog</fullName>
    </alternativeName>
</protein>
<dbReference type="GO" id="GO:0003713">
    <property type="term" value="F:transcription coactivator activity"/>
    <property type="evidence" value="ECO:0007669"/>
    <property type="project" value="UniProtKB-UniRule"/>
</dbReference>
<dbReference type="Pfam" id="PF10163">
    <property type="entry name" value="EnY2"/>
    <property type="match status" value="1"/>
</dbReference>
<evidence type="ECO:0000256" key="1">
    <source>
        <dbReference type="ARBA" id="ARBA00004642"/>
    </source>
</evidence>
<keyword evidence="6 11" id="KW-0811">Translocation</keyword>
<dbReference type="GeneID" id="36398782"/>
<evidence type="ECO:0000256" key="7">
    <source>
        <dbReference type="ARBA" id="ARBA00023015"/>
    </source>
</evidence>
<name>A0A0P1B094_PLAHL</name>
<dbReference type="GO" id="GO:0070390">
    <property type="term" value="C:transcription export complex 2"/>
    <property type="evidence" value="ECO:0007669"/>
    <property type="project" value="UniProtKB-UniRule"/>
</dbReference>
<dbReference type="GO" id="GO:0006406">
    <property type="term" value="P:mRNA export from nucleus"/>
    <property type="evidence" value="ECO:0007669"/>
    <property type="project" value="UniProtKB-UniRule"/>
</dbReference>
<evidence type="ECO:0000256" key="9">
    <source>
        <dbReference type="ARBA" id="ARBA00023163"/>
    </source>
</evidence>
<comment type="subunit">
    <text evidence="11">Component of the nuclear pore complex (NPC)-associated TREX-2 complex (transcription and export complex 2). Component of the SAGA transcription coactivator-HAT complex. Within the SAGA complex, participates to a subcomplex of SAGA called the DUB module (deubiquitination module).</text>
</comment>
<reference evidence="13" key="1">
    <citation type="submission" date="2014-09" db="EMBL/GenBank/DDBJ databases">
        <authorList>
            <person name="Sharma Rahul"/>
            <person name="Thines Marco"/>
        </authorList>
    </citation>
    <scope>NUCLEOTIDE SEQUENCE [LARGE SCALE GENOMIC DNA]</scope>
</reference>
<keyword evidence="9 11" id="KW-0804">Transcription</keyword>
<keyword evidence="5 11" id="KW-0653">Protein transport</keyword>
<dbReference type="GO" id="GO:0015031">
    <property type="term" value="P:protein transport"/>
    <property type="evidence" value="ECO:0007669"/>
    <property type="project" value="UniProtKB-KW"/>
</dbReference>
<dbReference type="GO" id="GO:0000124">
    <property type="term" value="C:SAGA complex"/>
    <property type="evidence" value="ECO:0007669"/>
    <property type="project" value="UniProtKB-UniRule"/>
</dbReference>
<organism evidence="12 13">
    <name type="scientific">Plasmopara halstedii</name>
    <name type="common">Downy mildew of sunflower</name>
    <dbReference type="NCBI Taxonomy" id="4781"/>
    <lineage>
        <taxon>Eukaryota</taxon>
        <taxon>Sar</taxon>
        <taxon>Stramenopiles</taxon>
        <taxon>Oomycota</taxon>
        <taxon>Peronosporomycetes</taxon>
        <taxon>Peronosporales</taxon>
        <taxon>Peronosporaceae</taxon>
        <taxon>Plasmopara</taxon>
    </lineage>
</organism>
<evidence type="ECO:0000256" key="11">
    <source>
        <dbReference type="HAMAP-Rule" id="MF_03046"/>
    </source>
</evidence>
<comment type="subcellular location">
    <subcellularLocation>
        <location evidence="1 11">Nucleus</location>
        <location evidence="1 11">Nucleoplasm</location>
    </subcellularLocation>
</comment>
<dbReference type="GO" id="GO:0005654">
    <property type="term" value="C:nucleoplasm"/>
    <property type="evidence" value="ECO:0007669"/>
    <property type="project" value="UniProtKB-SubCell"/>
</dbReference>
<dbReference type="OrthoDB" id="6221744at2759"/>
<dbReference type="GO" id="GO:0005643">
    <property type="term" value="C:nuclear pore"/>
    <property type="evidence" value="ECO:0007669"/>
    <property type="project" value="UniProtKB-UniRule"/>
</dbReference>
<dbReference type="HAMAP" id="MF_03046">
    <property type="entry name" value="ENY2_Sus1"/>
    <property type="match status" value="1"/>
</dbReference>
<keyword evidence="8 11" id="KW-0010">Activator</keyword>
<sequence length="108" mass="12577">MYNEQKKNNEEVRTRFSKRLVQSGEKDRLKELLRRKLVECGWHDEMQLHCKEMIRHKGIDQVSVEDLIEEITPVGRASVPEAVKNYLLTEIKALIVKEASVKTAEINS</sequence>
<keyword evidence="7 11" id="KW-0805">Transcription regulation</keyword>
<evidence type="ECO:0000256" key="3">
    <source>
        <dbReference type="ARBA" id="ARBA00022816"/>
    </source>
</evidence>
<dbReference type="STRING" id="4781.A0A0P1B094"/>
<keyword evidence="4 11" id="KW-0156">Chromatin regulator</keyword>
<proteinExistence type="inferred from homology"/>
<dbReference type="RefSeq" id="XP_024583435.1">
    <property type="nucleotide sequence ID" value="XM_024717992.1"/>
</dbReference>
<evidence type="ECO:0000256" key="8">
    <source>
        <dbReference type="ARBA" id="ARBA00023159"/>
    </source>
</evidence>
<dbReference type="GO" id="GO:0006368">
    <property type="term" value="P:transcription elongation by RNA polymerase II"/>
    <property type="evidence" value="ECO:0007669"/>
    <property type="project" value="UniProtKB-UniRule"/>
</dbReference>
<comment type="similarity">
    <text evidence="11">Belongs to the ENY2 family.</text>
</comment>
<evidence type="ECO:0000256" key="5">
    <source>
        <dbReference type="ARBA" id="ARBA00022927"/>
    </source>
</evidence>
<dbReference type="PANTHER" id="PTHR12514">
    <property type="entry name" value="ENHANCER OF YELLOW 2 TRANSCRIPTION FACTOR"/>
    <property type="match status" value="1"/>
</dbReference>
<keyword evidence="13" id="KW-1185">Reference proteome</keyword>
<evidence type="ECO:0000256" key="4">
    <source>
        <dbReference type="ARBA" id="ARBA00022853"/>
    </source>
</evidence>
<dbReference type="EMBL" id="CCYD01002371">
    <property type="protein sequence ID" value="CEG47066.1"/>
    <property type="molecule type" value="Genomic_DNA"/>
</dbReference>
<keyword evidence="3 11" id="KW-0509">mRNA transport</keyword>
<accession>A0A0P1B094</accession>
<evidence type="ECO:0000313" key="12">
    <source>
        <dbReference type="EMBL" id="CEG47066.1"/>
    </source>
</evidence>
<dbReference type="GO" id="GO:0071819">
    <property type="term" value="C:DUBm complex"/>
    <property type="evidence" value="ECO:0007669"/>
    <property type="project" value="UniProtKB-UniRule"/>
</dbReference>
<keyword evidence="2 11" id="KW-0813">Transport</keyword>
<evidence type="ECO:0000256" key="6">
    <source>
        <dbReference type="ARBA" id="ARBA00023010"/>
    </source>
</evidence>
<keyword evidence="10 11" id="KW-0539">Nucleus</keyword>
<dbReference type="OMA" id="KLIECAW"/>
<comment type="function">
    <text evidence="11">Involved in mRNA export coupled transcription activation by association with both the TREX-2 and the SAGA complexes. The transcription regulatory histone acetylation (HAT) complex SAGA is a multiprotein complex that activates transcription by remodeling chromatin and mediating histone acetylation and deubiquitination. Within the SAGA complex, participates to a subcomplex that specifically deubiquitinates histones. The SAGA complex is recruited to specific gene promoters by activators, where it is required for transcription. The TREX-2 complex functions in docking export-competent ribonucleoprotein particles (mRNPs) to the nuclear entrance of the nuclear pore complex (nuclear basket). TREX-2 participates in mRNA export and accurate chromatin positioning in the nucleus by tethering genes to the nuclear periphery.</text>
</comment>
<dbReference type="InterPro" id="IPR018783">
    <property type="entry name" value="TF_ENY2"/>
</dbReference>
<evidence type="ECO:0000313" key="13">
    <source>
        <dbReference type="Proteomes" id="UP000054928"/>
    </source>
</evidence>
<dbReference type="InterPro" id="IPR038212">
    <property type="entry name" value="TF_EnY2_sf"/>
</dbReference>
<dbReference type="AlphaFoldDB" id="A0A0P1B094"/>
<evidence type="ECO:0000256" key="10">
    <source>
        <dbReference type="ARBA" id="ARBA00023242"/>
    </source>
</evidence>
<dbReference type="GO" id="GO:0006325">
    <property type="term" value="P:chromatin organization"/>
    <property type="evidence" value="ECO:0007669"/>
    <property type="project" value="UniProtKB-KW"/>
</dbReference>
<dbReference type="FunFam" id="1.10.246.140:FF:000001">
    <property type="entry name" value="Transcription and mRNA export factor ENY2"/>
    <property type="match status" value="1"/>
</dbReference>